<name>A0A1M7FE50_9FIRM</name>
<dbReference type="RefSeq" id="WP_073282495.1">
    <property type="nucleotide sequence ID" value="NZ_FRCP01000005.1"/>
</dbReference>
<dbReference type="Pfam" id="PF01261">
    <property type="entry name" value="AP_endonuc_2"/>
    <property type="match status" value="1"/>
</dbReference>
<dbReference type="SUPFAM" id="SSF51658">
    <property type="entry name" value="Xylose isomerase-like"/>
    <property type="match status" value="1"/>
</dbReference>
<sequence>MQIGLRLHDAKQLPLEERLVEVRKQGFVCGHLALSKVIRENTIDNSALTPGYAMYLKNMFAKAGIDIAVLGCYLNLANPDQEQLEKIKERYLANIRFATHLGCGVVGTETGAPNTAYEYEPACHTEEALQTFITNLKPVVEYAQKMGVIFAIEPVYKHIVCNPKRARQVLDTINSPNLQIILDPVNLLYEGNYREREGIINEAIELLGDDVAVVHIKDFVLEEGKMKSVAAGTGMMNYENILRFIKEKKPYIHTTLENTTPENAVCAREHLEGIYRLL</sequence>
<dbReference type="InterPro" id="IPR013022">
    <property type="entry name" value="Xyl_isomerase-like_TIM-brl"/>
</dbReference>
<organism evidence="2 3">
    <name type="scientific">Anaerosporobacter mobilis DSM 15930</name>
    <dbReference type="NCBI Taxonomy" id="1120996"/>
    <lineage>
        <taxon>Bacteria</taxon>
        <taxon>Bacillati</taxon>
        <taxon>Bacillota</taxon>
        <taxon>Clostridia</taxon>
        <taxon>Lachnospirales</taxon>
        <taxon>Lachnospiraceae</taxon>
        <taxon>Anaerosporobacter</taxon>
    </lineage>
</organism>
<dbReference type="PANTHER" id="PTHR12110">
    <property type="entry name" value="HYDROXYPYRUVATE ISOMERASE"/>
    <property type="match status" value="1"/>
</dbReference>
<dbReference type="AlphaFoldDB" id="A0A1M7FE50"/>
<keyword evidence="2" id="KW-0413">Isomerase</keyword>
<evidence type="ECO:0000259" key="1">
    <source>
        <dbReference type="Pfam" id="PF01261"/>
    </source>
</evidence>
<dbReference type="Gene3D" id="3.20.20.150">
    <property type="entry name" value="Divalent-metal-dependent TIM barrel enzymes"/>
    <property type="match status" value="1"/>
</dbReference>
<feature type="domain" description="Xylose isomerase-like TIM barrel" evidence="1">
    <location>
        <begin position="47"/>
        <end position="256"/>
    </location>
</feature>
<dbReference type="OrthoDB" id="2063291at2"/>
<dbReference type="GO" id="GO:0016853">
    <property type="term" value="F:isomerase activity"/>
    <property type="evidence" value="ECO:0007669"/>
    <property type="project" value="UniProtKB-KW"/>
</dbReference>
<dbReference type="Proteomes" id="UP000184038">
    <property type="component" value="Unassembled WGS sequence"/>
</dbReference>
<evidence type="ECO:0000313" key="3">
    <source>
        <dbReference type="Proteomes" id="UP000184038"/>
    </source>
</evidence>
<dbReference type="STRING" id="1120996.SAMN02746066_00564"/>
<dbReference type="InterPro" id="IPR050312">
    <property type="entry name" value="IolE/XylAMocC-like"/>
</dbReference>
<dbReference type="EMBL" id="FRCP01000005">
    <property type="protein sequence ID" value="SHM01947.1"/>
    <property type="molecule type" value="Genomic_DNA"/>
</dbReference>
<proteinExistence type="predicted"/>
<gene>
    <name evidence="2" type="ORF">SAMN02746066_00564</name>
</gene>
<accession>A0A1M7FE50</accession>
<keyword evidence="3" id="KW-1185">Reference proteome</keyword>
<protein>
    <submittedName>
        <fullName evidence="2">Sugar phosphate isomerase/epimerase</fullName>
    </submittedName>
</protein>
<dbReference type="InterPro" id="IPR036237">
    <property type="entry name" value="Xyl_isomerase-like_sf"/>
</dbReference>
<reference evidence="2 3" key="1">
    <citation type="submission" date="2016-11" db="EMBL/GenBank/DDBJ databases">
        <authorList>
            <person name="Jaros S."/>
            <person name="Januszkiewicz K."/>
            <person name="Wedrychowicz H."/>
        </authorList>
    </citation>
    <scope>NUCLEOTIDE SEQUENCE [LARGE SCALE GENOMIC DNA]</scope>
    <source>
        <strain evidence="2 3">DSM 15930</strain>
    </source>
</reference>
<evidence type="ECO:0000313" key="2">
    <source>
        <dbReference type="EMBL" id="SHM01947.1"/>
    </source>
</evidence>
<dbReference type="PANTHER" id="PTHR12110:SF21">
    <property type="entry name" value="XYLOSE ISOMERASE-LIKE TIM BARREL DOMAIN-CONTAINING PROTEIN"/>
    <property type="match status" value="1"/>
</dbReference>